<accession>A0A5Q0QAG8</accession>
<keyword evidence="4 7" id="KW-0812">Transmembrane</keyword>
<dbReference type="AlphaFoldDB" id="A0A5Q0QAG8"/>
<dbReference type="InterPro" id="IPR011662">
    <property type="entry name" value="Secretin/TonB_short_N"/>
</dbReference>
<keyword evidence="3 7" id="KW-1134">Transmembrane beta strand</keyword>
<gene>
    <name evidence="9" type="ORF">GFH32_08830</name>
</gene>
<dbReference type="InterPro" id="IPR036942">
    <property type="entry name" value="Beta-barrel_TonB_sf"/>
</dbReference>
<evidence type="ECO:0000256" key="2">
    <source>
        <dbReference type="ARBA" id="ARBA00022448"/>
    </source>
</evidence>
<dbReference type="EMBL" id="CP045652">
    <property type="protein sequence ID" value="QGA26426.1"/>
    <property type="molecule type" value="Genomic_DNA"/>
</dbReference>
<dbReference type="SMART" id="SM00965">
    <property type="entry name" value="STN"/>
    <property type="match status" value="1"/>
</dbReference>
<dbReference type="NCBIfam" id="TIGR04056">
    <property type="entry name" value="OMP_RagA_SusC"/>
    <property type="match status" value="1"/>
</dbReference>
<dbReference type="Gene3D" id="2.170.130.10">
    <property type="entry name" value="TonB-dependent receptor, plug domain"/>
    <property type="match status" value="1"/>
</dbReference>
<dbReference type="Gene3D" id="2.40.170.20">
    <property type="entry name" value="TonB-dependent receptor, beta-barrel domain"/>
    <property type="match status" value="1"/>
</dbReference>
<keyword evidence="2 7" id="KW-0813">Transport</keyword>
<evidence type="ECO:0000259" key="8">
    <source>
        <dbReference type="SMART" id="SM00965"/>
    </source>
</evidence>
<dbReference type="InterPro" id="IPR008969">
    <property type="entry name" value="CarboxyPept-like_regulatory"/>
</dbReference>
<dbReference type="NCBIfam" id="TIGR04057">
    <property type="entry name" value="SusC_RagA_signa"/>
    <property type="match status" value="1"/>
</dbReference>
<keyword evidence="10" id="KW-1185">Reference proteome</keyword>
<dbReference type="KEGG" id="sphe:GFH32_08830"/>
<dbReference type="InterPro" id="IPR023996">
    <property type="entry name" value="TonB-dep_OMP_SusC/RagA"/>
</dbReference>
<name>A0A5Q0QAG8_9SPHI</name>
<dbReference type="Proteomes" id="UP000326921">
    <property type="component" value="Chromosome"/>
</dbReference>
<evidence type="ECO:0000256" key="1">
    <source>
        <dbReference type="ARBA" id="ARBA00004571"/>
    </source>
</evidence>
<keyword evidence="6 7" id="KW-0998">Cell outer membrane</keyword>
<evidence type="ECO:0000256" key="5">
    <source>
        <dbReference type="ARBA" id="ARBA00023136"/>
    </source>
</evidence>
<evidence type="ECO:0000313" key="9">
    <source>
        <dbReference type="EMBL" id="QGA26426.1"/>
    </source>
</evidence>
<dbReference type="GO" id="GO:0009279">
    <property type="term" value="C:cell outer membrane"/>
    <property type="evidence" value="ECO:0007669"/>
    <property type="project" value="UniProtKB-SubCell"/>
</dbReference>
<dbReference type="InterPro" id="IPR023997">
    <property type="entry name" value="TonB-dep_OMP_SusC/RagA_CS"/>
</dbReference>
<evidence type="ECO:0000313" key="10">
    <source>
        <dbReference type="Proteomes" id="UP000326921"/>
    </source>
</evidence>
<evidence type="ECO:0000256" key="4">
    <source>
        <dbReference type="ARBA" id="ARBA00022692"/>
    </source>
</evidence>
<reference evidence="9 10" key="1">
    <citation type="submission" date="2019-10" db="EMBL/GenBank/DDBJ databases">
        <authorList>
            <person name="Dong K."/>
        </authorList>
    </citation>
    <scope>NUCLEOTIDE SEQUENCE [LARGE SCALE GENOMIC DNA]</scope>
    <source>
        <strain evidence="10">dk4302</strain>
    </source>
</reference>
<evidence type="ECO:0000256" key="3">
    <source>
        <dbReference type="ARBA" id="ARBA00022452"/>
    </source>
</evidence>
<sequence>MYLNFMKKMGRYSLRLRNVWLIMRLTTLLLLIGMLQLSATSLAQKVNLQQKNAPLKQVLNELNRQTGYNFLYTESMLNRSKNVNVNIRNTPLKDALNEIFALQPLTYVLDKNTIVLALKPSAVAVVNTNAISSNQQTTKQIVKGQVLVPAGESALGVTLVVAARKIGLSTKADGTFELELQHGDILEFSRIGLSTLRLLYEDGNFKQLANKQNRVGQDAIEESSMISGRNNYLMVKLLPSPSSLDEIQVMAYGTTSKRISTGNITKISGEELNQSAVNDPLLALQGRVPGMIVTPDNGKPGAMSKVQIRGRTQVDTQFGANEEPLFIVDGVPMAAQNNNSNITMGNLARISAFSMMDMGNIESIEVLKDADATAIYGSRGASGVVLITTKKAKAGNTSYDINYSVGGSYLTLPKMLSTEEYVAYRKEAFKNDRIPMTNANAYDILLWDTTRNDNNMEELLGNMGKYTRLQAAVSGGSAGMSYRFSGHYNSETSSIYKSPTSTNVGTSVNIVSSSKDKKFTINMNTSFTHTLNRQSGVEMGNVIYLPPNAKLINEDGSLFWNENDFYVSGMSNPYAQLKNINESRIQNYIINAHLNYSILPNLTVRANLGYNQSKSKAVQTVSIASQNPKGSNLTGTTYWGNNDLQSINIEPQIEYTNPSLFGGKLNVLLGGTYNENRMGNDYIGALGYKDDEYLGTYIGLNSSNFTSPNMGTTEYKYAAAFARLIYNYKNKYNLSISGRRDGSSRFGPNYQYSNFGSIGASWAISEEAFFPKETFVSFAKLRGSYGITGNDKIGDYKFLDLYESNFFNSPYDSEVAMTPASFFKPDLHWELTSKLEFAAEGTLWEDRVNYSMAWYKQRTSDPLVQYPLPLMTGFGAVSANIKDVLVDNSGFEIMLGGTVIRTKSFQWSTDFNLTIPKNVLSRFDGLENTTYNLYKVGRSLNSLYRLKYLGVDPETGLNKHLDANNDGRLDLVVGGADMHYIGDSDQKYFGGWQNNFRYKQFNLSLFINFHRQIEINYENGAPIRDYGIRNMYAHMLDQRWKNPGDIATVPRVTQTNVPTTGVLGDFFTAAMNSDYLREELTMLRLGTVMFSYNLPEKLVHRLKLSRSSLFLQGQNIYSFYLDSKFNPNHYVGLHLPMPRRFTVGIQLNF</sequence>
<dbReference type="Gene3D" id="3.55.50.30">
    <property type="match status" value="1"/>
</dbReference>
<evidence type="ECO:0000256" key="6">
    <source>
        <dbReference type="ARBA" id="ARBA00023237"/>
    </source>
</evidence>
<dbReference type="Pfam" id="PF07660">
    <property type="entry name" value="STN"/>
    <property type="match status" value="1"/>
</dbReference>
<comment type="similarity">
    <text evidence="7">Belongs to the TonB-dependent receptor family.</text>
</comment>
<evidence type="ECO:0000256" key="7">
    <source>
        <dbReference type="PROSITE-ProRule" id="PRU01360"/>
    </source>
</evidence>
<feature type="domain" description="Secretin/TonB short N-terminal" evidence="8">
    <location>
        <begin position="68"/>
        <end position="119"/>
    </location>
</feature>
<proteinExistence type="inferred from homology"/>
<keyword evidence="5 7" id="KW-0472">Membrane</keyword>
<dbReference type="SUPFAM" id="SSF56935">
    <property type="entry name" value="Porins"/>
    <property type="match status" value="1"/>
</dbReference>
<dbReference type="InterPro" id="IPR037066">
    <property type="entry name" value="Plug_dom_sf"/>
</dbReference>
<dbReference type="InterPro" id="IPR012910">
    <property type="entry name" value="Plug_dom"/>
</dbReference>
<dbReference type="Pfam" id="PF07715">
    <property type="entry name" value="Plug"/>
    <property type="match status" value="1"/>
</dbReference>
<dbReference type="InterPro" id="IPR039426">
    <property type="entry name" value="TonB-dep_rcpt-like"/>
</dbReference>
<dbReference type="SUPFAM" id="SSF49464">
    <property type="entry name" value="Carboxypeptidase regulatory domain-like"/>
    <property type="match status" value="1"/>
</dbReference>
<dbReference type="PROSITE" id="PS52016">
    <property type="entry name" value="TONB_DEPENDENT_REC_3"/>
    <property type="match status" value="1"/>
</dbReference>
<dbReference type="RefSeq" id="WP_153511284.1">
    <property type="nucleotide sequence ID" value="NZ_CP045652.1"/>
</dbReference>
<protein>
    <submittedName>
        <fullName evidence="9">SusC/RagA family TonB-linked outer membrane protein</fullName>
    </submittedName>
</protein>
<comment type="subcellular location">
    <subcellularLocation>
        <location evidence="1 7">Cell outer membrane</location>
        <topology evidence="1 7">Multi-pass membrane protein</topology>
    </subcellularLocation>
</comment>
<organism evidence="9 10">
    <name type="scientific">Sphingobacterium zhuxiongii</name>
    <dbReference type="NCBI Taxonomy" id="2662364"/>
    <lineage>
        <taxon>Bacteria</taxon>
        <taxon>Pseudomonadati</taxon>
        <taxon>Bacteroidota</taxon>
        <taxon>Sphingobacteriia</taxon>
        <taxon>Sphingobacteriales</taxon>
        <taxon>Sphingobacteriaceae</taxon>
        <taxon>Sphingobacterium</taxon>
    </lineage>
</organism>